<dbReference type="Proteomes" id="UP000283543">
    <property type="component" value="Unassembled WGS sequence"/>
</dbReference>
<name>A0A418BGL3_APHAT</name>
<reference evidence="1 2" key="1">
    <citation type="submission" date="2018-08" db="EMBL/GenBank/DDBJ databases">
        <title>Aphanomyces genome sequencing and annotation.</title>
        <authorList>
            <person name="Minardi D."/>
            <person name="Oidtmann B."/>
            <person name="Van Der Giezen M."/>
            <person name="Studholme D.J."/>
        </authorList>
    </citation>
    <scope>NUCLEOTIDE SEQUENCE [LARGE SCALE GENOMIC DNA]</scope>
    <source>
        <strain evidence="1 2">Si</strain>
    </source>
</reference>
<protein>
    <submittedName>
        <fullName evidence="1">Uncharacterized protein</fullName>
    </submittedName>
</protein>
<sequence length="51" mass="6116">LATFMLKLRETERAVTCTHLVNFLKRNHRELLDQYLQAKRSGYETLLMLLH</sequence>
<feature type="non-terminal residue" evidence="1">
    <location>
        <position position="1"/>
    </location>
</feature>
<comment type="caution">
    <text evidence="1">The sequence shown here is derived from an EMBL/GenBank/DDBJ whole genome shotgun (WGS) entry which is preliminary data.</text>
</comment>
<evidence type="ECO:0000313" key="1">
    <source>
        <dbReference type="EMBL" id="RHY41600.1"/>
    </source>
</evidence>
<gene>
    <name evidence="1" type="ORF">DYB34_011981</name>
</gene>
<dbReference type="EMBL" id="QUTB01008843">
    <property type="protein sequence ID" value="RHY41600.1"/>
    <property type="molecule type" value="Genomic_DNA"/>
</dbReference>
<evidence type="ECO:0000313" key="2">
    <source>
        <dbReference type="Proteomes" id="UP000283543"/>
    </source>
</evidence>
<accession>A0A418BGL3</accession>
<organism evidence="1 2">
    <name type="scientific">Aphanomyces astaci</name>
    <name type="common">Crayfish plague agent</name>
    <dbReference type="NCBI Taxonomy" id="112090"/>
    <lineage>
        <taxon>Eukaryota</taxon>
        <taxon>Sar</taxon>
        <taxon>Stramenopiles</taxon>
        <taxon>Oomycota</taxon>
        <taxon>Saprolegniomycetes</taxon>
        <taxon>Saprolegniales</taxon>
        <taxon>Verrucalvaceae</taxon>
        <taxon>Aphanomyces</taxon>
    </lineage>
</organism>
<dbReference type="AlphaFoldDB" id="A0A418BGL3"/>
<proteinExistence type="predicted"/>